<organism evidence="4 5">
    <name type="scientific">Sulfidibacter corallicola</name>
    <dbReference type="NCBI Taxonomy" id="2818388"/>
    <lineage>
        <taxon>Bacteria</taxon>
        <taxon>Pseudomonadati</taxon>
        <taxon>Acidobacteriota</taxon>
        <taxon>Holophagae</taxon>
        <taxon>Acanthopleuribacterales</taxon>
        <taxon>Acanthopleuribacteraceae</taxon>
        <taxon>Sulfidibacter</taxon>
    </lineage>
</organism>
<dbReference type="InterPro" id="IPR036291">
    <property type="entry name" value="NAD(P)-bd_dom_sf"/>
</dbReference>
<dbReference type="FunFam" id="3.40.50.720:FF:000173">
    <property type="entry name" value="3-oxoacyl-[acyl-carrier protein] reductase"/>
    <property type="match status" value="1"/>
</dbReference>
<dbReference type="PROSITE" id="PS00061">
    <property type="entry name" value="ADH_SHORT"/>
    <property type="match status" value="1"/>
</dbReference>
<dbReference type="PANTHER" id="PTHR42879">
    <property type="entry name" value="3-OXOACYL-(ACYL-CARRIER-PROTEIN) REDUCTASE"/>
    <property type="match status" value="1"/>
</dbReference>
<dbReference type="PRINTS" id="PR00080">
    <property type="entry name" value="SDRFAMILY"/>
</dbReference>
<dbReference type="Proteomes" id="UP000663929">
    <property type="component" value="Chromosome"/>
</dbReference>
<dbReference type="GO" id="GO:0032787">
    <property type="term" value="P:monocarboxylic acid metabolic process"/>
    <property type="evidence" value="ECO:0007669"/>
    <property type="project" value="UniProtKB-ARBA"/>
</dbReference>
<dbReference type="InterPro" id="IPR020904">
    <property type="entry name" value="Sc_DH/Rdtase_CS"/>
</dbReference>
<reference evidence="4" key="1">
    <citation type="submission" date="2021-03" db="EMBL/GenBank/DDBJ databases">
        <title>Acanthopleuribacteraceae sp. M133.</title>
        <authorList>
            <person name="Wang G."/>
        </authorList>
    </citation>
    <scope>NUCLEOTIDE SEQUENCE</scope>
    <source>
        <strain evidence="4">M133</strain>
    </source>
</reference>
<dbReference type="PANTHER" id="PTHR42879:SF2">
    <property type="entry name" value="3-OXOACYL-[ACYL-CARRIER-PROTEIN] REDUCTASE FABG"/>
    <property type="match status" value="1"/>
</dbReference>
<dbReference type="AlphaFoldDB" id="A0A8A4TLQ0"/>
<evidence type="ECO:0000313" key="4">
    <source>
        <dbReference type="EMBL" id="QTD50032.1"/>
    </source>
</evidence>
<dbReference type="InterPro" id="IPR050259">
    <property type="entry name" value="SDR"/>
</dbReference>
<dbReference type="Gene3D" id="3.40.50.720">
    <property type="entry name" value="NAD(P)-binding Rossmann-like Domain"/>
    <property type="match status" value="1"/>
</dbReference>
<dbReference type="EMBL" id="CP071793">
    <property type="protein sequence ID" value="QTD50032.1"/>
    <property type="molecule type" value="Genomic_DNA"/>
</dbReference>
<keyword evidence="2" id="KW-0560">Oxidoreductase</keyword>
<name>A0A8A4TLQ0_SULCO</name>
<dbReference type="NCBIfam" id="NF009466">
    <property type="entry name" value="PRK12826.1-2"/>
    <property type="match status" value="1"/>
</dbReference>
<dbReference type="InterPro" id="IPR002347">
    <property type="entry name" value="SDR_fam"/>
</dbReference>
<proteinExistence type="inferred from homology"/>
<comment type="similarity">
    <text evidence="1">Belongs to the short-chain dehydrogenases/reductases (SDR) family.</text>
</comment>
<dbReference type="KEGG" id="scor:J3U87_30990"/>
<evidence type="ECO:0000256" key="2">
    <source>
        <dbReference type="ARBA" id="ARBA00023002"/>
    </source>
</evidence>
<dbReference type="GO" id="GO:0016491">
    <property type="term" value="F:oxidoreductase activity"/>
    <property type="evidence" value="ECO:0007669"/>
    <property type="project" value="UniProtKB-KW"/>
</dbReference>
<dbReference type="Pfam" id="PF13561">
    <property type="entry name" value="adh_short_C2"/>
    <property type="match status" value="1"/>
</dbReference>
<dbReference type="InterPro" id="IPR057326">
    <property type="entry name" value="KR_dom"/>
</dbReference>
<dbReference type="SUPFAM" id="SSF51735">
    <property type="entry name" value="NAD(P)-binding Rossmann-fold domains"/>
    <property type="match status" value="1"/>
</dbReference>
<gene>
    <name evidence="4" type="primary">fabG</name>
    <name evidence="4" type="ORF">J3U87_30990</name>
</gene>
<dbReference type="RefSeq" id="WP_237379663.1">
    <property type="nucleotide sequence ID" value="NZ_CP071793.1"/>
</dbReference>
<evidence type="ECO:0000256" key="1">
    <source>
        <dbReference type="ARBA" id="ARBA00006484"/>
    </source>
</evidence>
<feature type="domain" description="Ketoreductase" evidence="3">
    <location>
        <begin position="7"/>
        <end position="179"/>
    </location>
</feature>
<protein>
    <submittedName>
        <fullName evidence="4">3-oxoacyl-ACP reductase FabG</fullName>
    </submittedName>
</protein>
<sequence>MNGLENKITMITGAGSGIGRATALRFAQEGARLCLVDRVAVDALEGEFPNGTQFLQADVSTQAGIDTCASFMDEHGIDVLINNAGITRDKSIGKMSREDWDQVIAVNLTAVFELCRAAAQRMREQQSGVILNAASVVAHFGNFGQANYAATKAGVIGLTKTLAKELGRFNVRVNAVAPGFIETPMTAAIPEKVLDQIRSKPPLARMGRSEEIASAYAFLASDDASYITGTTLNVDGGLVLG</sequence>
<evidence type="ECO:0000313" key="5">
    <source>
        <dbReference type="Proteomes" id="UP000663929"/>
    </source>
</evidence>
<evidence type="ECO:0000259" key="3">
    <source>
        <dbReference type="SMART" id="SM00822"/>
    </source>
</evidence>
<dbReference type="PRINTS" id="PR00081">
    <property type="entry name" value="GDHRDH"/>
</dbReference>
<accession>A0A8A4TLQ0</accession>
<keyword evidence="5" id="KW-1185">Reference proteome</keyword>
<dbReference type="SMART" id="SM00822">
    <property type="entry name" value="PKS_KR"/>
    <property type="match status" value="1"/>
</dbReference>